<dbReference type="Gene3D" id="3.10.560.10">
    <property type="entry name" value="Outer membrane lipoprotein wza domain like"/>
    <property type="match status" value="1"/>
</dbReference>
<dbReference type="Pfam" id="PF02563">
    <property type="entry name" value="Poly_export"/>
    <property type="match status" value="1"/>
</dbReference>
<dbReference type="InterPro" id="IPR049712">
    <property type="entry name" value="Poly_export"/>
</dbReference>
<organism evidence="5 6">
    <name type="scientific">Rhizobium tubonense</name>
    <dbReference type="NCBI Taxonomy" id="484088"/>
    <lineage>
        <taxon>Bacteria</taxon>
        <taxon>Pseudomonadati</taxon>
        <taxon>Pseudomonadota</taxon>
        <taxon>Alphaproteobacteria</taxon>
        <taxon>Hyphomicrobiales</taxon>
        <taxon>Rhizobiaceae</taxon>
        <taxon>Rhizobium/Agrobacterium group</taxon>
        <taxon>Rhizobium</taxon>
    </lineage>
</organism>
<reference evidence="5 6" key="1">
    <citation type="journal article" date="2018" name="Sci. Rep.">
        <title>Rhizobium tumorigenes sp. nov., a novel plant tumorigenic bacterium isolated from cane gall tumors on thornless blackberry.</title>
        <authorList>
            <person name="Kuzmanovi N."/>
            <person name="Smalla K."/>
            <person name="Gronow S."/>
            <person name="PuBawska J."/>
        </authorList>
    </citation>
    <scope>NUCLEOTIDE SEQUENCE [LARGE SCALE GENOMIC DNA]</scope>
    <source>
        <strain evidence="5 6">CCBAU 85046</strain>
    </source>
</reference>
<evidence type="ECO:0000259" key="4">
    <source>
        <dbReference type="Pfam" id="PF25994"/>
    </source>
</evidence>
<dbReference type="InterPro" id="IPR058781">
    <property type="entry name" value="HH_AprE-like"/>
</dbReference>
<dbReference type="InterPro" id="IPR003715">
    <property type="entry name" value="Poly_export_N"/>
</dbReference>
<evidence type="ECO:0000256" key="2">
    <source>
        <dbReference type="SAM" id="SignalP"/>
    </source>
</evidence>
<comment type="caution">
    <text evidence="5">The sequence shown here is derived from an EMBL/GenBank/DDBJ whole genome shotgun (WGS) entry which is preliminary data.</text>
</comment>
<feature type="domain" description="AprE-like long alpha-helical hairpin" evidence="4">
    <location>
        <begin position="183"/>
        <end position="360"/>
    </location>
</feature>
<evidence type="ECO:0000256" key="1">
    <source>
        <dbReference type="ARBA" id="ARBA00022729"/>
    </source>
</evidence>
<dbReference type="OrthoDB" id="9798876at2"/>
<feature type="signal peptide" evidence="2">
    <location>
        <begin position="1"/>
        <end position="36"/>
    </location>
</feature>
<evidence type="ECO:0000313" key="6">
    <source>
        <dbReference type="Proteomes" id="UP000248925"/>
    </source>
</evidence>
<proteinExistence type="predicted"/>
<gene>
    <name evidence="5" type="ORF">CPY51_22765</name>
</gene>
<evidence type="ECO:0000313" key="5">
    <source>
        <dbReference type="EMBL" id="PZM10592.1"/>
    </source>
</evidence>
<feature type="domain" description="Polysaccharide export protein N-terminal" evidence="3">
    <location>
        <begin position="36"/>
        <end position="123"/>
    </location>
</feature>
<dbReference type="PANTHER" id="PTHR33619:SF3">
    <property type="entry name" value="POLYSACCHARIDE EXPORT PROTEIN GFCE-RELATED"/>
    <property type="match status" value="1"/>
</dbReference>
<dbReference type="Gene3D" id="3.30.1950.10">
    <property type="entry name" value="wza like domain"/>
    <property type="match status" value="1"/>
</dbReference>
<dbReference type="Proteomes" id="UP000248925">
    <property type="component" value="Unassembled WGS sequence"/>
</dbReference>
<dbReference type="EMBL" id="PCDP01000048">
    <property type="protein sequence ID" value="PZM10592.1"/>
    <property type="molecule type" value="Genomic_DNA"/>
</dbReference>
<protein>
    <submittedName>
        <fullName evidence="5">Sugar ABC transporter substrate-binding protein</fullName>
    </submittedName>
</protein>
<dbReference type="PANTHER" id="PTHR33619">
    <property type="entry name" value="POLYSACCHARIDE EXPORT PROTEIN GFCE-RELATED"/>
    <property type="match status" value="1"/>
</dbReference>
<keyword evidence="6" id="KW-1185">Reference proteome</keyword>
<keyword evidence="1 2" id="KW-0732">Signal</keyword>
<dbReference type="RefSeq" id="WP_111162531.1">
    <property type="nucleotide sequence ID" value="NZ_PCDP01000048.1"/>
</dbReference>
<evidence type="ECO:0000259" key="3">
    <source>
        <dbReference type="Pfam" id="PF02563"/>
    </source>
</evidence>
<accession>A0A2W4CBA8</accession>
<dbReference type="Pfam" id="PF25994">
    <property type="entry name" value="HH_AprE"/>
    <property type="match status" value="1"/>
</dbReference>
<dbReference type="AlphaFoldDB" id="A0A2W4CBA8"/>
<name>A0A2W4CBA8_9HYPH</name>
<feature type="chain" id="PRO_5015854172" evidence="2">
    <location>
        <begin position="37"/>
        <end position="423"/>
    </location>
</feature>
<sequence>MNEALLHRYTKRRSAAFARAGVLLLGICLASGGANAASGDYHLGVMDKLRVRVAEWQTAEGTVRDWSVVSGDYSVGASGDVSLPFVGDLPVTGKTTAEIAEAIGVALQKQFGLRDRPSASVEIAQYRPLYLSGDVQTPGEYPYAPNLTVMKAVSLGGGLRRADAGQRFARDFITAKGDAVVFMAERGRLLMRKARLEAEINGSDKIDMPQDLKSLPQAANMMASEVALMQSRSKQLTLQLKALDDLKALLQSEVVTLAKKSDTQNGQLVLAKEDRDKVEDLAERGLALSARKLTAEQRAADLEAALLDIDTASLKAKQDISKADQDEITLRNDRANQLAQEMQDTDTQLETLQLKLTTSQTLMQEAVVQSADAAHLGGDGQGVSVAYSIVREENGKPKEIPAEENTVVLPGDLIKVTAGLYMR</sequence>
<dbReference type="GO" id="GO:0015159">
    <property type="term" value="F:polysaccharide transmembrane transporter activity"/>
    <property type="evidence" value="ECO:0007669"/>
    <property type="project" value="InterPro"/>
</dbReference>